<dbReference type="Proteomes" id="UP000824005">
    <property type="component" value="Unassembled WGS sequence"/>
</dbReference>
<organism evidence="1 2">
    <name type="scientific">Candidatus Agrococcus pullicola</name>
    <dbReference type="NCBI Taxonomy" id="2838429"/>
    <lineage>
        <taxon>Bacteria</taxon>
        <taxon>Bacillati</taxon>
        <taxon>Actinomycetota</taxon>
        <taxon>Actinomycetes</taxon>
        <taxon>Micrococcales</taxon>
        <taxon>Microbacteriaceae</taxon>
        <taxon>Agrococcus</taxon>
    </lineage>
</organism>
<dbReference type="EMBL" id="DXDC01000110">
    <property type="protein sequence ID" value="HIY65358.1"/>
    <property type="molecule type" value="Genomic_DNA"/>
</dbReference>
<protein>
    <submittedName>
        <fullName evidence="1">Uncharacterized protein</fullName>
    </submittedName>
</protein>
<proteinExistence type="predicted"/>
<reference evidence="1" key="1">
    <citation type="journal article" date="2021" name="PeerJ">
        <title>Extensive microbial diversity within the chicken gut microbiome revealed by metagenomics and culture.</title>
        <authorList>
            <person name="Gilroy R."/>
            <person name="Ravi A."/>
            <person name="Getino M."/>
            <person name="Pursley I."/>
            <person name="Horton D.L."/>
            <person name="Alikhan N.F."/>
            <person name="Baker D."/>
            <person name="Gharbi K."/>
            <person name="Hall N."/>
            <person name="Watson M."/>
            <person name="Adriaenssens E.M."/>
            <person name="Foster-Nyarko E."/>
            <person name="Jarju S."/>
            <person name="Secka A."/>
            <person name="Antonio M."/>
            <person name="Oren A."/>
            <person name="Chaudhuri R.R."/>
            <person name="La Ragione R."/>
            <person name="Hildebrand F."/>
            <person name="Pallen M.J."/>
        </authorList>
    </citation>
    <scope>NUCLEOTIDE SEQUENCE</scope>
    <source>
        <strain evidence="1">ChiGjej1B1-98</strain>
    </source>
</reference>
<sequence>MPDWEPYRWHPSQGNDDFYRNRTLPQTMFEAFPPANGPTATEQGVVEGTEEKLAAAAVRVSDHDRRP</sequence>
<reference evidence="1" key="2">
    <citation type="submission" date="2021-04" db="EMBL/GenBank/DDBJ databases">
        <authorList>
            <person name="Gilroy R."/>
        </authorList>
    </citation>
    <scope>NUCLEOTIDE SEQUENCE</scope>
    <source>
        <strain evidence="1">ChiGjej1B1-98</strain>
    </source>
</reference>
<evidence type="ECO:0000313" key="2">
    <source>
        <dbReference type="Proteomes" id="UP000824005"/>
    </source>
</evidence>
<comment type="caution">
    <text evidence="1">The sequence shown here is derived from an EMBL/GenBank/DDBJ whole genome shotgun (WGS) entry which is preliminary data.</text>
</comment>
<evidence type="ECO:0000313" key="1">
    <source>
        <dbReference type="EMBL" id="HIY65358.1"/>
    </source>
</evidence>
<accession>A0A9D2C921</accession>
<gene>
    <name evidence="1" type="ORF">H9830_03675</name>
</gene>
<dbReference type="AlphaFoldDB" id="A0A9D2C921"/>
<name>A0A9D2C921_9MICO</name>